<dbReference type="InterPro" id="IPR029021">
    <property type="entry name" value="Prot-tyrosine_phosphatase-like"/>
</dbReference>
<evidence type="ECO:0000256" key="2">
    <source>
        <dbReference type="ARBA" id="ARBA00022912"/>
    </source>
</evidence>
<evidence type="ECO:0000259" key="5">
    <source>
        <dbReference type="PROSITE" id="PS50056"/>
    </source>
</evidence>
<protein>
    <submittedName>
        <fullName evidence="6">Uncharacterized protein</fullName>
    </submittedName>
</protein>
<evidence type="ECO:0000259" key="4">
    <source>
        <dbReference type="PROSITE" id="PS50054"/>
    </source>
</evidence>
<dbReference type="Pfam" id="PF00782">
    <property type="entry name" value="DSPc"/>
    <property type="match status" value="1"/>
</dbReference>
<comment type="caution">
    <text evidence="6">The sequence shown here is derived from an EMBL/GenBank/DDBJ whole genome shotgun (WGS) entry which is preliminary data.</text>
</comment>
<reference evidence="6 7" key="1">
    <citation type="submission" date="2016-08" db="EMBL/GenBank/DDBJ databases">
        <title>Whole genome shotgun sequence of Pichia membranifaciens KS47-1.</title>
        <authorList>
            <person name="Konishi M."/>
            <person name="Ishida M."/>
            <person name="Arakawa T."/>
            <person name="Kato Y."/>
            <person name="Horiuchi J."/>
        </authorList>
    </citation>
    <scope>NUCLEOTIDE SEQUENCE [LARGE SCALE GENOMIC DNA]</scope>
    <source>
        <strain evidence="6 7">KS47-1</strain>
    </source>
</reference>
<dbReference type="PROSITE" id="PS00383">
    <property type="entry name" value="TYR_PHOSPHATASE_1"/>
    <property type="match status" value="1"/>
</dbReference>
<dbReference type="InterPro" id="IPR000340">
    <property type="entry name" value="Dual-sp_phosphatase_cat-dom"/>
</dbReference>
<dbReference type="PROSITE" id="PS50056">
    <property type="entry name" value="TYR_PHOSPHATASE_2"/>
    <property type="match status" value="1"/>
</dbReference>
<keyword evidence="7" id="KW-1185">Reference proteome</keyword>
<organism evidence="6 7">
    <name type="scientific">Pichia membranifaciens</name>
    <dbReference type="NCBI Taxonomy" id="4926"/>
    <lineage>
        <taxon>Eukaryota</taxon>
        <taxon>Fungi</taxon>
        <taxon>Dikarya</taxon>
        <taxon>Ascomycota</taxon>
        <taxon>Saccharomycotina</taxon>
        <taxon>Pichiomycetes</taxon>
        <taxon>Pichiales</taxon>
        <taxon>Pichiaceae</taxon>
        <taxon>Pichia</taxon>
    </lineage>
</organism>
<evidence type="ECO:0000256" key="1">
    <source>
        <dbReference type="ARBA" id="ARBA00022801"/>
    </source>
</evidence>
<dbReference type="Proteomes" id="UP000186136">
    <property type="component" value="Unassembled WGS sequence"/>
</dbReference>
<dbReference type="SUPFAM" id="SSF52799">
    <property type="entry name" value="(Phosphotyrosine protein) phosphatases II"/>
    <property type="match status" value="2"/>
</dbReference>
<name>A0A1Q2YJP0_9ASCO</name>
<feature type="region of interest" description="Disordered" evidence="3">
    <location>
        <begin position="212"/>
        <end position="240"/>
    </location>
</feature>
<dbReference type="PROSITE" id="PS50054">
    <property type="entry name" value="TYR_PHOSPHATASE_DUAL"/>
    <property type="match status" value="1"/>
</dbReference>
<evidence type="ECO:0000256" key="3">
    <source>
        <dbReference type="SAM" id="MobiDB-lite"/>
    </source>
</evidence>
<evidence type="ECO:0000313" key="7">
    <source>
        <dbReference type="Proteomes" id="UP000186136"/>
    </source>
</evidence>
<dbReference type="PANTHER" id="PTHR47550">
    <property type="entry name" value="DUAL SPECIFICITY PROTEIN PHOSPHATASE PPS1"/>
    <property type="match status" value="1"/>
</dbReference>
<feature type="domain" description="Tyrosine specific protein phosphatases" evidence="5">
    <location>
        <begin position="1144"/>
        <end position="1209"/>
    </location>
</feature>
<accession>A0A1Q2YJP0</accession>
<feature type="region of interest" description="Disordered" evidence="3">
    <location>
        <begin position="12"/>
        <end position="33"/>
    </location>
</feature>
<proteinExistence type="predicted"/>
<feature type="compositionally biased region" description="Acidic residues" evidence="3">
    <location>
        <begin position="212"/>
        <end position="223"/>
    </location>
</feature>
<dbReference type="InterPro" id="IPR016130">
    <property type="entry name" value="Tyr_Pase_AS"/>
</dbReference>
<dbReference type="InterPro" id="IPR000387">
    <property type="entry name" value="Tyr_Pase_dom"/>
</dbReference>
<dbReference type="SMART" id="SM00195">
    <property type="entry name" value="DSPc"/>
    <property type="match status" value="1"/>
</dbReference>
<dbReference type="PANTHER" id="PTHR47550:SF1">
    <property type="entry name" value="DUAL SPECIFICITY PROTEIN PHOSPHATASE PPS1"/>
    <property type="match status" value="1"/>
</dbReference>
<dbReference type="GO" id="GO:0008138">
    <property type="term" value="F:protein tyrosine/serine/threonine phosphatase activity"/>
    <property type="evidence" value="ECO:0007669"/>
    <property type="project" value="TreeGrafter"/>
</dbReference>
<gene>
    <name evidence="6" type="ORF">PMKS-003261</name>
</gene>
<dbReference type="GO" id="GO:0005634">
    <property type="term" value="C:nucleus"/>
    <property type="evidence" value="ECO:0007669"/>
    <property type="project" value="GOC"/>
</dbReference>
<dbReference type="InterPro" id="IPR020422">
    <property type="entry name" value="TYR_PHOSPHATASE_DUAL_dom"/>
</dbReference>
<sequence>MPFDQDEKVFAVTGLPATARHPDLGGPDQEETNNENIQAWSDTLSTPLASSISASISAPNIDMFNRSPSLGSVPMLSYDGSTHSSNAMSVRQSLAEITNLDTLMPQGQSVPEQTLEADLPQTEKNTSSSQNIPNSNTELPIIGGLNNTSSYATMATSISSTSSSFISASEVPPSSIQINSEIGTATRNAPISRSLNSTARGILFAENNDVLDEQNDEGGEDTIPDNIKHGRRSSKRAMSSSLDEYSKVKARISLVKMKPNTNSILNDSMSDANNSITAGDDKENKILYPGSEVLAFKNKSISYNTLQFNDINPFDHQLKYFSSYRSIPTLTHCKLLSNEETIFSLLNYYNKNLPEVDKLFPWLHGIHKLNYGQISFLSNNINPTKDRKPRIISFERPASLDENNSSLEEYSDDNDNDEEEDDDFAGRSKNLRKARFSDEVEEELEEEDKSEEQEEELDDMTKLTKTPDVRFLMPVRSCNANGEIAPNFASIITESTGLIKGTVSPGDVLISYSNIINLELYLQGILPNDVFKYYHPETIITDCIITQLIPVFKNLDPEIGINLRNFHIQVSKISNISDFIVYCFNREDHEFNVNQTEDTFVNNKCKCVSLSRLLHIAQIVYQKQHPELVNKKNSPNLLNNKKYNTFILADPNIETLDTADLLSIPVVDETASLKRDDELCSKYDISVFNNWDSNYLYRERLEISKMSTATPLSKSLWLGNITDYECLQIQLSNGKNIQVASTEEVQTMLENQSDTPLYCNAANTIVRLTKHDFDGVTNSEESDKMLITFPLIVWKFYIKCVEGARIPTLDQLRLIYDNFTDCDFINIEFPPSGSLSLADMSDDDILSIVNICKFCYYICDDEFPGLIYCSDGYTESSLLFLCYLMYSEDICLDEAILKLHMDYGRPFFIFKTDYILLSKLETIMNKFSPLKTPAETKEKFLFEENSKSIRSSLLMPKRKNSVGQAGSNSGTNNFGNTGFNSQSSFVTSTGHHVVQYRGNQNIQPNQTRSNHSLFNRNNLLLTADRRKKIPASVKPEIDGCFGEVHGSLPSRILKHLYLGSLTHASSIPLLSRLKIDYIVSVGEKISWCELFKHQKVIHKSGSEIITFLEGQVDENSGYELNVKKMLILPNINDDGIGTLITTIDHTLNFINDCYENDGRALVHCQVGVSRSATVCIGEVMKRLNLSLARAYMYVRVRRLNVIIQPNLKLMYELFKWEENLLAKKHTKWKKLNIRSDIENDDQNFEVSNLCGDIRNGSVSSTSTIFTNHLGKSERSSVSTTRGNSISSNSGCGLNSGFWNNTTKMKYIGPICEEPEQDFVIESEEEDEVDDNSGVAKFDVNNSVVKYEDNPRYKYVEQKEYDVVSNSKGSMREVDWYILCREIYNLNRAYIKAN</sequence>
<dbReference type="GO" id="GO:0033260">
    <property type="term" value="P:nuclear DNA replication"/>
    <property type="evidence" value="ECO:0007669"/>
    <property type="project" value="TreeGrafter"/>
</dbReference>
<dbReference type="Gene3D" id="3.90.190.10">
    <property type="entry name" value="Protein tyrosine phosphatase superfamily"/>
    <property type="match status" value="1"/>
</dbReference>
<feature type="region of interest" description="Disordered" evidence="3">
    <location>
        <begin position="402"/>
        <end position="459"/>
    </location>
</feature>
<keyword evidence="1" id="KW-0378">Hydrolase</keyword>
<feature type="compositionally biased region" description="Acidic residues" evidence="3">
    <location>
        <begin position="439"/>
        <end position="458"/>
    </location>
</feature>
<dbReference type="InterPro" id="IPR053239">
    <property type="entry name" value="Dual_spec_PTase"/>
</dbReference>
<evidence type="ECO:0000313" key="6">
    <source>
        <dbReference type="EMBL" id="GAV29759.1"/>
    </source>
</evidence>
<feature type="domain" description="Tyrosine-protein phosphatase" evidence="4">
    <location>
        <begin position="1048"/>
        <end position="1222"/>
    </location>
</feature>
<dbReference type="OrthoDB" id="273181at2759"/>
<dbReference type="EMBL" id="BDGI01000137">
    <property type="protein sequence ID" value="GAV29759.1"/>
    <property type="molecule type" value="Genomic_DNA"/>
</dbReference>
<keyword evidence="2" id="KW-0904">Protein phosphatase</keyword>
<feature type="compositionally biased region" description="Acidic residues" evidence="3">
    <location>
        <begin position="409"/>
        <end position="423"/>
    </location>
</feature>